<organism evidence="1 2">
    <name type="scientific">Leptospira kobayashii</name>
    <dbReference type="NCBI Taxonomy" id="1917830"/>
    <lineage>
        <taxon>Bacteria</taxon>
        <taxon>Pseudomonadati</taxon>
        <taxon>Spirochaetota</taxon>
        <taxon>Spirochaetia</taxon>
        <taxon>Leptospirales</taxon>
        <taxon>Leptospiraceae</taxon>
        <taxon>Leptospira</taxon>
    </lineage>
</organism>
<dbReference type="Proteomes" id="UP000245263">
    <property type="component" value="Chromosome 1"/>
</dbReference>
<proteinExistence type="predicted"/>
<dbReference type="EMBL" id="AP025028">
    <property type="protein sequence ID" value="BDA78609.1"/>
    <property type="molecule type" value="Genomic_DNA"/>
</dbReference>
<evidence type="ECO:0000313" key="1">
    <source>
        <dbReference type="EMBL" id="BDA78609.1"/>
    </source>
</evidence>
<gene>
    <name evidence="1" type="ORF">LPTSP3_g15390</name>
</gene>
<sequence length="434" mass="49339">MVLMSLLFRFFILSILVNLGSIYGITVVTTSGKTFEKVTIEKDTDRELEIVDKNGIFIRIKKEKVLKLIPDSQGQAPELAVDESVPTGPVTSPAAVGSLPEHSLLLSQSVSNDGAFQGSDLFGERQARRKHKNYKDVYESYFLTSSIELLGLPKQFKLGMTIMNPMVDRTNTDSDLRLQSLPGGPDQTDIVNKSLSSGTLLYDPAQVRTRREKNGLPDYLFTRAMYDHETRLGTFSAGFLFINANDPIYVMRGYWVIGWKPPFLEWLNPQFSMNNKMLNDYGGIFQGTHNYRLSFSHEFFKGETFRITPSLVIGYADVNDNIDRKKGVSDISPRLQFDYSKFFFAMNMMYRETPSLVDNASYTPSDGVYADSNQNDGRVTDPSKVFGYANQYILNQISTNAPNDFVKRELTQHYQQQHIIHSIFFFNLGYTMKI</sequence>
<reference evidence="1 2" key="1">
    <citation type="submission" date="2021-08" db="EMBL/GenBank/DDBJ databases">
        <title>Complete genome sequence of Leptospira kobayashii strain E30.</title>
        <authorList>
            <person name="Nakao R."/>
            <person name="Nakamura S."/>
            <person name="Masuzawa T."/>
            <person name="Koizumi N."/>
        </authorList>
    </citation>
    <scope>NUCLEOTIDE SEQUENCE [LARGE SCALE GENOMIC DNA]</scope>
    <source>
        <strain evidence="1 2">E30</strain>
    </source>
</reference>
<name>A0ABN6KE52_9LEPT</name>
<keyword evidence="2" id="KW-1185">Reference proteome</keyword>
<accession>A0ABN6KE52</accession>
<protein>
    <recommendedName>
        <fullName evidence="3">Outer membrane protein</fullName>
    </recommendedName>
</protein>
<evidence type="ECO:0000313" key="2">
    <source>
        <dbReference type="Proteomes" id="UP000245263"/>
    </source>
</evidence>
<evidence type="ECO:0008006" key="3">
    <source>
        <dbReference type="Google" id="ProtNLM"/>
    </source>
</evidence>